<evidence type="ECO:0000256" key="8">
    <source>
        <dbReference type="ARBA" id="ARBA00049244"/>
    </source>
</evidence>
<dbReference type="SUPFAM" id="SSF48019">
    <property type="entry name" value="post-AAA+ oligomerization domain-like"/>
    <property type="match status" value="1"/>
</dbReference>
<dbReference type="Gene3D" id="1.10.8.60">
    <property type="match status" value="1"/>
</dbReference>
<keyword evidence="3 12" id="KW-0808">Transferase</keyword>
<dbReference type="GO" id="GO:0006261">
    <property type="term" value="P:DNA-templated DNA replication"/>
    <property type="evidence" value="ECO:0007669"/>
    <property type="project" value="TreeGrafter"/>
</dbReference>
<evidence type="ECO:0000256" key="3">
    <source>
        <dbReference type="ARBA" id="ARBA00022679"/>
    </source>
</evidence>
<comment type="similarity">
    <text evidence="7">Belongs to the DNA polymerase HolA subunit family.</text>
</comment>
<dbReference type="CDD" id="cd18138">
    <property type="entry name" value="HLD_clamp_pol_III_delta"/>
    <property type="match status" value="1"/>
</dbReference>
<dbReference type="Pfam" id="PF14840">
    <property type="entry name" value="DNA_pol3_delt_C"/>
    <property type="match status" value="1"/>
</dbReference>
<dbReference type="Gene3D" id="3.40.50.300">
    <property type="entry name" value="P-loop containing nucleotide triphosphate hydrolases"/>
    <property type="match status" value="1"/>
</dbReference>
<proteinExistence type="inferred from homology"/>
<dbReference type="InterPro" id="IPR010372">
    <property type="entry name" value="DNA_pol3_delta_N"/>
</dbReference>
<evidence type="ECO:0000256" key="1">
    <source>
        <dbReference type="ARBA" id="ARBA00012417"/>
    </source>
</evidence>
<evidence type="ECO:0000256" key="2">
    <source>
        <dbReference type="ARBA" id="ARBA00017703"/>
    </source>
</evidence>
<evidence type="ECO:0000256" key="6">
    <source>
        <dbReference type="ARBA" id="ARBA00022932"/>
    </source>
</evidence>
<dbReference type="InterPro" id="IPR032780">
    <property type="entry name" value="DNA_pol3_delt_C"/>
</dbReference>
<dbReference type="NCBIfam" id="TIGR01128">
    <property type="entry name" value="holA"/>
    <property type="match status" value="1"/>
</dbReference>
<evidence type="ECO:0000259" key="11">
    <source>
        <dbReference type="Pfam" id="PF14840"/>
    </source>
</evidence>
<dbReference type="KEGG" id="vas:GT360_03960"/>
<dbReference type="SUPFAM" id="SSF52540">
    <property type="entry name" value="P-loop containing nucleoside triphosphate hydrolases"/>
    <property type="match status" value="1"/>
</dbReference>
<evidence type="ECO:0000256" key="5">
    <source>
        <dbReference type="ARBA" id="ARBA00022705"/>
    </source>
</evidence>
<keyword evidence="4 12" id="KW-0548">Nucleotidyltransferase</keyword>
<accession>A0A7Z2YCV6</accession>
<dbReference type="EC" id="2.7.7.7" evidence="1 9"/>
<evidence type="ECO:0000256" key="7">
    <source>
        <dbReference type="ARBA" id="ARBA00034754"/>
    </source>
</evidence>
<dbReference type="Pfam" id="PF06144">
    <property type="entry name" value="DNA_pol3_delta"/>
    <property type="match status" value="1"/>
</dbReference>
<protein>
    <recommendedName>
        <fullName evidence="2 9">DNA polymerase III subunit delta</fullName>
        <ecNumber evidence="1 9">2.7.7.7</ecNumber>
    </recommendedName>
</protein>
<dbReference type="GO" id="GO:0003887">
    <property type="term" value="F:DNA-directed DNA polymerase activity"/>
    <property type="evidence" value="ECO:0007669"/>
    <property type="project" value="UniProtKB-UniRule"/>
</dbReference>
<reference evidence="12 13" key="1">
    <citation type="submission" date="2020-01" db="EMBL/GenBank/DDBJ databases">
        <title>Whole genome and functional gene identification of agarase of Vibrio HN897.</title>
        <authorList>
            <person name="Liu Y."/>
            <person name="Zhao Z."/>
        </authorList>
    </citation>
    <scope>NUCLEOTIDE SEQUENCE [LARGE SCALE GENOMIC DNA]</scope>
    <source>
        <strain evidence="12 13">HN897</strain>
    </source>
</reference>
<evidence type="ECO:0000256" key="4">
    <source>
        <dbReference type="ARBA" id="ARBA00022695"/>
    </source>
</evidence>
<keyword evidence="5" id="KW-0235">DNA replication</keyword>
<evidence type="ECO:0000256" key="9">
    <source>
        <dbReference type="NCBIfam" id="TIGR01128"/>
    </source>
</evidence>
<dbReference type="InterPro" id="IPR008921">
    <property type="entry name" value="DNA_pol3_clamp-load_cplx_C"/>
</dbReference>
<dbReference type="Proteomes" id="UP000464262">
    <property type="component" value="Chromosome 1"/>
</dbReference>
<dbReference type="PANTHER" id="PTHR34388:SF1">
    <property type="entry name" value="DNA POLYMERASE III SUBUNIT DELTA"/>
    <property type="match status" value="1"/>
</dbReference>
<name>A0A7Z2YCV6_9VIBR</name>
<dbReference type="InterPro" id="IPR027417">
    <property type="entry name" value="P-loop_NTPase"/>
</dbReference>
<feature type="domain" description="DNA polymerase III delta N-terminal" evidence="10">
    <location>
        <begin position="20"/>
        <end position="138"/>
    </location>
</feature>
<dbReference type="Gene3D" id="1.20.272.10">
    <property type="match status" value="1"/>
</dbReference>
<organism evidence="12 13">
    <name type="scientific">Vibrio astriarenae</name>
    <dbReference type="NCBI Taxonomy" id="1481923"/>
    <lineage>
        <taxon>Bacteria</taxon>
        <taxon>Pseudomonadati</taxon>
        <taxon>Pseudomonadota</taxon>
        <taxon>Gammaproteobacteria</taxon>
        <taxon>Vibrionales</taxon>
        <taxon>Vibrionaceae</taxon>
        <taxon>Vibrio</taxon>
    </lineage>
</organism>
<evidence type="ECO:0000259" key="10">
    <source>
        <dbReference type="Pfam" id="PF06144"/>
    </source>
</evidence>
<evidence type="ECO:0000313" key="13">
    <source>
        <dbReference type="Proteomes" id="UP000464262"/>
    </source>
</evidence>
<keyword evidence="6" id="KW-0239">DNA-directed DNA polymerase</keyword>
<feature type="domain" description="DNA polymerase III subunit delta C-terminal" evidence="11">
    <location>
        <begin position="214"/>
        <end position="332"/>
    </location>
</feature>
<comment type="catalytic activity">
    <reaction evidence="8">
        <text>DNA(n) + a 2'-deoxyribonucleoside 5'-triphosphate = DNA(n+1) + diphosphate</text>
        <dbReference type="Rhea" id="RHEA:22508"/>
        <dbReference type="Rhea" id="RHEA-COMP:17339"/>
        <dbReference type="Rhea" id="RHEA-COMP:17340"/>
        <dbReference type="ChEBI" id="CHEBI:33019"/>
        <dbReference type="ChEBI" id="CHEBI:61560"/>
        <dbReference type="ChEBI" id="CHEBI:173112"/>
        <dbReference type="EC" id="2.7.7.7"/>
    </reaction>
</comment>
<dbReference type="GO" id="GO:0009360">
    <property type="term" value="C:DNA polymerase III complex"/>
    <property type="evidence" value="ECO:0007669"/>
    <property type="project" value="UniProtKB-UniRule"/>
</dbReference>
<dbReference type="AlphaFoldDB" id="A0A7Z2YCV6"/>
<evidence type="ECO:0000313" key="12">
    <source>
        <dbReference type="EMBL" id="QIA62716.1"/>
    </source>
</evidence>
<gene>
    <name evidence="12" type="primary">holA</name>
    <name evidence="12" type="ORF">GT360_03960</name>
</gene>
<sequence length="345" mass="39326">MRIFADRLQEQLNKKLSPVYLVFGNEPLLLHESRQAIAQQAQAQGFLERHRFTLDNQTDWNAIFDCFQAMSLFSSQQIVELEVGESGVNAAQGKELVELAAHINPETLLVVVGSKLTKAQENSKWFKALSSQGTWVNCLTPDITRLPQFVRQRCNLLGLKPDQESLQMLAQWHEGNLLALTQSLEKLALQYPDGQLSLVRIEESLSRHNHFTVYHWIDALLAGKANRAQRILRQLEAEGVEGVIIARAIQKELKLLIQLQGEMQLSSIAQVFEKHRIWQSKRPLYSAALQRLDSQSLRYCWSLLSSAEVTLKTQYEQPVWPLIQQLGLTLCSPQATFPVEIRRAH</sequence>
<keyword evidence="13" id="KW-1185">Reference proteome</keyword>
<dbReference type="PANTHER" id="PTHR34388">
    <property type="entry name" value="DNA POLYMERASE III SUBUNIT DELTA"/>
    <property type="match status" value="1"/>
</dbReference>
<dbReference type="GO" id="GO:0003677">
    <property type="term" value="F:DNA binding"/>
    <property type="evidence" value="ECO:0007669"/>
    <property type="project" value="InterPro"/>
</dbReference>
<dbReference type="RefSeq" id="WP_164647611.1">
    <property type="nucleotide sequence ID" value="NZ_CP047475.1"/>
</dbReference>
<dbReference type="InterPro" id="IPR005790">
    <property type="entry name" value="DNA_polIII_delta"/>
</dbReference>
<dbReference type="EMBL" id="CP047475">
    <property type="protein sequence ID" value="QIA62716.1"/>
    <property type="molecule type" value="Genomic_DNA"/>
</dbReference>